<dbReference type="Proteomes" id="UP000631421">
    <property type="component" value="Unassembled WGS sequence"/>
</dbReference>
<evidence type="ECO:0000256" key="1">
    <source>
        <dbReference type="ARBA" id="ARBA00022729"/>
    </source>
</evidence>
<feature type="domain" description="M23ase beta-sheet core" evidence="2">
    <location>
        <begin position="250"/>
        <end position="338"/>
    </location>
</feature>
<evidence type="ECO:0000313" key="3">
    <source>
        <dbReference type="EMBL" id="MBD2149121.1"/>
    </source>
</evidence>
<sequence length="373" mass="39991">MRSINLTHFLLAIKHRLQYAKHMRKITIPSITLATLLCLSTNSHLTDFLSGSVFGSPVYAATKSAISPEIMPEAAPAINPAINPVINPAINLEPSAPSSVTPGPEAIAPINNAAPEREGIQIKIESNSNMAVEPLLERPVEVVLENRATGCKFTASSLLERDADLCNPEAAIAKSRQQQYQANNYDSSVIYTAAAGETSLQVRRLTPKEIAAMSIPSNGDKKMLFPLIVPSIISSIFGERVHPITGQVSFHQGTDLAAPEGTPVVAAFSGRVEVAGWAGGYGLMVSITHGDTHETRYAHLSEVLVKSGQEIKQGTVIGLVGSTGMSTGPHLHFEIWKRMQDGFVAIDPTSQLILAMENLQKYLAQTSKAPNKA</sequence>
<dbReference type="EMBL" id="JACJPY010000005">
    <property type="protein sequence ID" value="MBD2149121.1"/>
    <property type="molecule type" value="Genomic_DNA"/>
</dbReference>
<reference evidence="3" key="2">
    <citation type="submission" date="2020-08" db="EMBL/GenBank/DDBJ databases">
        <authorList>
            <person name="Chen M."/>
            <person name="Teng W."/>
            <person name="Zhao L."/>
            <person name="Hu C."/>
            <person name="Zhou Y."/>
            <person name="Han B."/>
            <person name="Song L."/>
            <person name="Shu W."/>
        </authorList>
    </citation>
    <scope>NUCLEOTIDE SEQUENCE</scope>
    <source>
        <strain evidence="3">FACHB-1277</strain>
    </source>
</reference>
<comment type="caution">
    <text evidence="3">The sequence shown here is derived from an EMBL/GenBank/DDBJ whole genome shotgun (WGS) entry which is preliminary data.</text>
</comment>
<keyword evidence="4" id="KW-1185">Reference proteome</keyword>
<dbReference type="CDD" id="cd12797">
    <property type="entry name" value="M23_peptidase"/>
    <property type="match status" value="1"/>
</dbReference>
<keyword evidence="1" id="KW-0732">Signal</keyword>
<dbReference type="GO" id="GO:0004222">
    <property type="term" value="F:metalloendopeptidase activity"/>
    <property type="evidence" value="ECO:0007669"/>
    <property type="project" value="TreeGrafter"/>
</dbReference>
<dbReference type="Pfam" id="PF01551">
    <property type="entry name" value="Peptidase_M23"/>
    <property type="match status" value="1"/>
</dbReference>
<dbReference type="PANTHER" id="PTHR21666">
    <property type="entry name" value="PEPTIDASE-RELATED"/>
    <property type="match status" value="1"/>
</dbReference>
<dbReference type="PANTHER" id="PTHR21666:SF289">
    <property type="entry name" value="L-ALA--D-GLU ENDOPEPTIDASE"/>
    <property type="match status" value="1"/>
</dbReference>
<dbReference type="AlphaFoldDB" id="A0A926Z4E1"/>
<evidence type="ECO:0000259" key="2">
    <source>
        <dbReference type="Pfam" id="PF01551"/>
    </source>
</evidence>
<organism evidence="3 4">
    <name type="scientific">Pseudanabaena cinerea FACHB-1277</name>
    <dbReference type="NCBI Taxonomy" id="2949581"/>
    <lineage>
        <taxon>Bacteria</taxon>
        <taxon>Bacillati</taxon>
        <taxon>Cyanobacteriota</taxon>
        <taxon>Cyanophyceae</taxon>
        <taxon>Pseudanabaenales</taxon>
        <taxon>Pseudanabaenaceae</taxon>
        <taxon>Pseudanabaena</taxon>
        <taxon>Pseudanabaena cinerea</taxon>
    </lineage>
</organism>
<protein>
    <submittedName>
        <fullName evidence="3">M23 family metallopeptidase</fullName>
    </submittedName>
</protein>
<dbReference type="InterPro" id="IPR016047">
    <property type="entry name" value="M23ase_b-sheet_dom"/>
</dbReference>
<dbReference type="InterPro" id="IPR050570">
    <property type="entry name" value="Cell_wall_metabolism_enzyme"/>
</dbReference>
<dbReference type="SUPFAM" id="SSF51261">
    <property type="entry name" value="Duplicated hybrid motif"/>
    <property type="match status" value="1"/>
</dbReference>
<gene>
    <name evidence="3" type="ORF">H6F44_03120</name>
</gene>
<name>A0A926Z4E1_9CYAN</name>
<dbReference type="Gene3D" id="2.70.70.10">
    <property type="entry name" value="Glucose Permease (Domain IIA)"/>
    <property type="match status" value="1"/>
</dbReference>
<proteinExistence type="predicted"/>
<evidence type="ECO:0000313" key="4">
    <source>
        <dbReference type="Proteomes" id="UP000631421"/>
    </source>
</evidence>
<accession>A0A926Z4E1</accession>
<dbReference type="InterPro" id="IPR011055">
    <property type="entry name" value="Dup_hybrid_motif"/>
</dbReference>
<reference evidence="3" key="1">
    <citation type="journal article" date="2015" name="ISME J.">
        <title>Draft Genome Sequence of Streptomyces incarnatus NRRL8089, which Produces the Nucleoside Antibiotic Sinefungin.</title>
        <authorList>
            <person name="Oshima K."/>
            <person name="Hattori M."/>
            <person name="Shimizu H."/>
            <person name="Fukuda K."/>
            <person name="Nemoto M."/>
            <person name="Inagaki K."/>
            <person name="Tamura T."/>
        </authorList>
    </citation>
    <scope>NUCLEOTIDE SEQUENCE</scope>
    <source>
        <strain evidence="3">FACHB-1277</strain>
    </source>
</reference>